<evidence type="ECO:0008006" key="10">
    <source>
        <dbReference type="Google" id="ProtNLM"/>
    </source>
</evidence>
<keyword evidence="9" id="KW-1185">Reference proteome</keyword>
<evidence type="ECO:0000256" key="3">
    <source>
        <dbReference type="ARBA" id="ARBA00022833"/>
    </source>
</evidence>
<name>A0A5C7IES0_9ROSI</name>
<dbReference type="GO" id="GO:0008270">
    <property type="term" value="F:zinc ion binding"/>
    <property type="evidence" value="ECO:0007669"/>
    <property type="project" value="UniProtKB-KW"/>
</dbReference>
<dbReference type="PANTHER" id="PTHR47527:SF3">
    <property type="entry name" value="RING_FYVE_PHD ZINC FINGER SUPERFAMILY PROTEIN"/>
    <property type="match status" value="1"/>
</dbReference>
<accession>A0A5C7IES0</accession>
<dbReference type="GO" id="GO:0003682">
    <property type="term" value="F:chromatin binding"/>
    <property type="evidence" value="ECO:0007669"/>
    <property type="project" value="InterPro"/>
</dbReference>
<evidence type="ECO:0000313" key="9">
    <source>
        <dbReference type="Proteomes" id="UP000323000"/>
    </source>
</evidence>
<feature type="compositionally biased region" description="Polar residues" evidence="5">
    <location>
        <begin position="538"/>
        <end position="561"/>
    </location>
</feature>
<dbReference type="Pfam" id="PF00628">
    <property type="entry name" value="PHD"/>
    <property type="match status" value="1"/>
</dbReference>
<reference evidence="9" key="1">
    <citation type="journal article" date="2019" name="Gigascience">
        <title>De novo genome assembly of the endangered Acer yangbiense, a plant species with extremely small populations endemic to Yunnan Province, China.</title>
        <authorList>
            <person name="Yang J."/>
            <person name="Wariss H.M."/>
            <person name="Tao L."/>
            <person name="Zhang R."/>
            <person name="Yun Q."/>
            <person name="Hollingsworth P."/>
            <person name="Dao Z."/>
            <person name="Luo G."/>
            <person name="Guo H."/>
            <person name="Ma Y."/>
            <person name="Sun W."/>
        </authorList>
    </citation>
    <scope>NUCLEOTIDE SEQUENCE [LARGE SCALE GENOMIC DNA]</scope>
    <source>
        <strain evidence="9">cv. Malutang</strain>
    </source>
</reference>
<dbReference type="AlphaFoldDB" id="A0A5C7IES0"/>
<evidence type="ECO:0000259" key="6">
    <source>
        <dbReference type="PROSITE" id="PS50016"/>
    </source>
</evidence>
<feature type="region of interest" description="Disordered" evidence="5">
    <location>
        <begin position="1"/>
        <end position="21"/>
    </location>
</feature>
<dbReference type="InterPro" id="IPR011011">
    <property type="entry name" value="Znf_FYVE_PHD"/>
</dbReference>
<feature type="compositionally biased region" description="Polar residues" evidence="5">
    <location>
        <begin position="614"/>
        <end position="646"/>
    </location>
</feature>
<evidence type="ECO:0000259" key="7">
    <source>
        <dbReference type="PROSITE" id="PS51038"/>
    </source>
</evidence>
<keyword evidence="3" id="KW-0862">Zinc</keyword>
<dbReference type="InterPro" id="IPR019787">
    <property type="entry name" value="Znf_PHD-finger"/>
</dbReference>
<evidence type="ECO:0000256" key="2">
    <source>
        <dbReference type="ARBA" id="ARBA00022771"/>
    </source>
</evidence>
<dbReference type="PROSITE" id="PS51038">
    <property type="entry name" value="BAH"/>
    <property type="match status" value="1"/>
</dbReference>
<dbReference type="Proteomes" id="UP000323000">
    <property type="component" value="Chromosome 3"/>
</dbReference>
<evidence type="ECO:0000256" key="5">
    <source>
        <dbReference type="SAM" id="MobiDB-lite"/>
    </source>
</evidence>
<evidence type="ECO:0000256" key="1">
    <source>
        <dbReference type="ARBA" id="ARBA00022723"/>
    </source>
</evidence>
<dbReference type="SUPFAM" id="SSF57903">
    <property type="entry name" value="FYVE/PHD zinc finger"/>
    <property type="match status" value="1"/>
</dbReference>
<dbReference type="Pfam" id="PF01426">
    <property type="entry name" value="BAH"/>
    <property type="match status" value="1"/>
</dbReference>
<comment type="caution">
    <text evidence="8">The sequence shown here is derived from an EMBL/GenBank/DDBJ whole genome shotgun (WGS) entry which is preliminary data.</text>
</comment>
<dbReference type="InterPro" id="IPR001965">
    <property type="entry name" value="Znf_PHD"/>
</dbReference>
<dbReference type="InterPro" id="IPR001025">
    <property type="entry name" value="BAH_dom"/>
</dbReference>
<dbReference type="Gene3D" id="3.30.40.10">
    <property type="entry name" value="Zinc/RING finger domain, C3HC4 (zinc finger)"/>
    <property type="match status" value="1"/>
</dbReference>
<feature type="region of interest" description="Disordered" evidence="5">
    <location>
        <begin position="217"/>
        <end position="236"/>
    </location>
</feature>
<keyword evidence="2 4" id="KW-0863">Zinc-finger</keyword>
<feature type="compositionally biased region" description="Polar residues" evidence="5">
    <location>
        <begin position="501"/>
        <end position="518"/>
    </location>
</feature>
<dbReference type="InterPro" id="IPR056699">
    <property type="entry name" value="DUF7797"/>
</dbReference>
<dbReference type="PANTHER" id="PTHR47527">
    <property type="entry name" value="RING/FYVE/PHD ZINC FINGER SUPERFAMILY PROTEIN"/>
    <property type="match status" value="1"/>
</dbReference>
<dbReference type="Gene3D" id="2.30.30.490">
    <property type="match status" value="1"/>
</dbReference>
<sequence>MDPAPNAPFNPEPDVSKPTTTAKPAAVVVVAAGEKRPVDNGIGNGYVNLEESDMNSVNKRARRSGGGGGVVGDKGVAKRVAEIVLVLSAMLRMRGGGKAPTEAETKLMAEAREKLVEMCAGLAPKDIVSKDRIEKLIEDLGLNGRVKEQRLGFRGQKLSIKEKLELAKKKMEDSKKFTTQPATYASHALQTNFGAAADNRGTSHSVRIFPPDKLSSSPTVSAGGFPASSPPVHVSATTSTSLPYQLHTNEARLPTVSTGFPSSHLGRDSASLALPRVDRAQIKVDGGINASSYASQVQVNSSTNHQLMNSASNHPLVNAPTWSVQTQPAPSAKPGAENKFPSQNPHKVDGTAVMARTAPQAAPQTFRPFITQPASGNLPVMHQASQGVNLGQAPQSSNNHSEIAKMVQRLLHPKLPEHPTWTPPSREYMNKALTCQLCKLTVNEVETVALCDACEKGFHLKCLQLNNQKGIPRGGEWHCMSCLKLSGGKPLPPKYGRVMRSINTPPKMPSNTSVFQSSSDKKVAPMDSKLSPQKIAENGSSADPGNVGSNSTELASDSKIQTAKDQEASSGTHFNNSTLGVINDSPSVDSASKKLAQANQVCESSVHEDKLASESKSQPHVTPETVSNNSASSQPSHNSPVVQTDPPNGAEVSLKDRQNNCTVKQDEKNDAQPDPVGSSGLSIDVLHSVEWSGDVLQIVDGKFFYQSCCIGGVTYKLQDHALLQSSPNRLIPYKLQAILNVESFGLLIQAMWEDTRTGYKWVMVNRCFFPGDLPEAVGCPCSPESNELYESNNESTVMAGLIRGLCEVLPSAKFREESERQSQLGTEANNGRRPVFLCKWFYDEVKGVFRPVSG</sequence>
<dbReference type="OrthoDB" id="787137at2759"/>
<protein>
    <recommendedName>
        <fullName evidence="10">PHD-type domain-containing protein</fullName>
    </recommendedName>
</protein>
<dbReference type="CDD" id="cd15489">
    <property type="entry name" value="PHD_SF"/>
    <property type="match status" value="1"/>
</dbReference>
<gene>
    <name evidence="8" type="ORF">EZV62_008737</name>
</gene>
<feature type="compositionally biased region" description="Polar residues" evidence="5">
    <location>
        <begin position="568"/>
        <end position="590"/>
    </location>
</feature>
<dbReference type="InterPro" id="IPR013083">
    <property type="entry name" value="Znf_RING/FYVE/PHD"/>
</dbReference>
<evidence type="ECO:0000256" key="4">
    <source>
        <dbReference type="PROSITE-ProRule" id="PRU00146"/>
    </source>
</evidence>
<proteinExistence type="predicted"/>
<dbReference type="EMBL" id="VAHF01000003">
    <property type="protein sequence ID" value="TXG67462.1"/>
    <property type="molecule type" value="Genomic_DNA"/>
</dbReference>
<dbReference type="Pfam" id="PF25073">
    <property type="entry name" value="DUF7797"/>
    <property type="match status" value="1"/>
</dbReference>
<evidence type="ECO:0000313" key="8">
    <source>
        <dbReference type="EMBL" id="TXG67462.1"/>
    </source>
</evidence>
<feature type="domain" description="BAH" evidence="7">
    <location>
        <begin position="713"/>
        <end position="853"/>
    </location>
</feature>
<feature type="domain" description="PHD-type" evidence="6">
    <location>
        <begin position="432"/>
        <end position="485"/>
    </location>
</feature>
<dbReference type="PROSITE" id="PS50016">
    <property type="entry name" value="ZF_PHD_2"/>
    <property type="match status" value="1"/>
</dbReference>
<feature type="region of interest" description="Disordered" evidence="5">
    <location>
        <begin position="494"/>
        <end position="653"/>
    </location>
</feature>
<organism evidence="8 9">
    <name type="scientific">Acer yangbiense</name>
    <dbReference type="NCBI Taxonomy" id="1000413"/>
    <lineage>
        <taxon>Eukaryota</taxon>
        <taxon>Viridiplantae</taxon>
        <taxon>Streptophyta</taxon>
        <taxon>Embryophyta</taxon>
        <taxon>Tracheophyta</taxon>
        <taxon>Spermatophyta</taxon>
        <taxon>Magnoliopsida</taxon>
        <taxon>eudicotyledons</taxon>
        <taxon>Gunneridae</taxon>
        <taxon>Pentapetalae</taxon>
        <taxon>rosids</taxon>
        <taxon>malvids</taxon>
        <taxon>Sapindales</taxon>
        <taxon>Sapindaceae</taxon>
        <taxon>Hippocastanoideae</taxon>
        <taxon>Acereae</taxon>
        <taxon>Acer</taxon>
    </lineage>
</organism>
<dbReference type="SMART" id="SM00249">
    <property type="entry name" value="PHD"/>
    <property type="match status" value="1"/>
</dbReference>
<feature type="compositionally biased region" description="Pro residues" evidence="5">
    <location>
        <begin position="1"/>
        <end position="11"/>
    </location>
</feature>
<keyword evidence="1" id="KW-0479">Metal-binding</keyword>
<dbReference type="CDD" id="cd04370">
    <property type="entry name" value="BAH"/>
    <property type="match status" value="1"/>
</dbReference>
<dbReference type="InterPro" id="IPR043151">
    <property type="entry name" value="BAH_sf"/>
</dbReference>